<organism evidence="3 4">
    <name type="scientific">Hyalangium minutum</name>
    <dbReference type="NCBI Taxonomy" id="394096"/>
    <lineage>
        <taxon>Bacteria</taxon>
        <taxon>Pseudomonadati</taxon>
        <taxon>Myxococcota</taxon>
        <taxon>Myxococcia</taxon>
        <taxon>Myxococcales</taxon>
        <taxon>Cystobacterineae</taxon>
        <taxon>Archangiaceae</taxon>
        <taxon>Hyalangium</taxon>
    </lineage>
</organism>
<evidence type="ECO:0000256" key="1">
    <source>
        <dbReference type="SAM" id="MobiDB-lite"/>
    </source>
</evidence>
<proteinExistence type="predicted"/>
<dbReference type="RefSeq" id="WP_044185927.1">
    <property type="nucleotide sequence ID" value="NZ_JMCB01000003.1"/>
</dbReference>
<dbReference type="OrthoDB" id="5382989at2"/>
<accession>A0A085WSM6</accession>
<dbReference type="Proteomes" id="UP000028725">
    <property type="component" value="Unassembled WGS sequence"/>
</dbReference>
<feature type="region of interest" description="Disordered" evidence="1">
    <location>
        <begin position="20"/>
        <end position="101"/>
    </location>
</feature>
<dbReference type="EMBL" id="JMCB01000003">
    <property type="protein sequence ID" value="KFE70689.1"/>
    <property type="molecule type" value="Genomic_DNA"/>
</dbReference>
<evidence type="ECO:0008006" key="5">
    <source>
        <dbReference type="Google" id="ProtNLM"/>
    </source>
</evidence>
<feature type="signal peptide" evidence="2">
    <location>
        <begin position="1"/>
        <end position="22"/>
    </location>
</feature>
<gene>
    <name evidence="3" type="ORF">DB31_5731</name>
</gene>
<name>A0A085WSM6_9BACT</name>
<comment type="caution">
    <text evidence="3">The sequence shown here is derived from an EMBL/GenBank/DDBJ whole genome shotgun (WGS) entry which is preliminary data.</text>
</comment>
<dbReference type="PROSITE" id="PS51257">
    <property type="entry name" value="PROKAR_LIPOPROTEIN"/>
    <property type="match status" value="1"/>
</dbReference>
<dbReference type="STRING" id="394096.DB31_5731"/>
<feature type="region of interest" description="Disordered" evidence="1">
    <location>
        <begin position="159"/>
        <end position="180"/>
    </location>
</feature>
<evidence type="ECO:0000313" key="4">
    <source>
        <dbReference type="Proteomes" id="UP000028725"/>
    </source>
</evidence>
<keyword evidence="2" id="KW-0732">Signal</keyword>
<sequence>MKKLTGALVLSLSLLMTSACRSAGETRDSEDASTPAADAQAPGNTVQAGVDTLQKDAGSQDDAGSATVSPTPAQGLGAGAGSSAGKASAGSSYAATLTPAEKQAQEACIDTWLKGKKLDRYGHDEGTMYAGGSPIFNEMTGEARERLDYVYERQPEAKKACTTAAQSTPQNKKGIPEKKK</sequence>
<evidence type="ECO:0000256" key="2">
    <source>
        <dbReference type="SAM" id="SignalP"/>
    </source>
</evidence>
<keyword evidence="4" id="KW-1185">Reference proteome</keyword>
<feature type="compositionally biased region" description="Low complexity" evidence="1">
    <location>
        <begin position="83"/>
        <end position="95"/>
    </location>
</feature>
<feature type="chain" id="PRO_5001799923" description="Lipoprotein" evidence="2">
    <location>
        <begin position="23"/>
        <end position="180"/>
    </location>
</feature>
<dbReference type="AlphaFoldDB" id="A0A085WSM6"/>
<evidence type="ECO:0000313" key="3">
    <source>
        <dbReference type="EMBL" id="KFE70689.1"/>
    </source>
</evidence>
<protein>
    <recommendedName>
        <fullName evidence="5">Lipoprotein</fullName>
    </recommendedName>
</protein>
<reference evidence="3 4" key="1">
    <citation type="submission" date="2014-04" db="EMBL/GenBank/DDBJ databases">
        <title>Genome assembly of Hyalangium minutum DSM 14724.</title>
        <authorList>
            <person name="Sharma G."/>
            <person name="Subramanian S."/>
        </authorList>
    </citation>
    <scope>NUCLEOTIDE SEQUENCE [LARGE SCALE GENOMIC DNA]</scope>
    <source>
        <strain evidence="3 4">DSM 14724</strain>
    </source>
</reference>